<dbReference type="SUPFAM" id="SSF56059">
    <property type="entry name" value="Glutathione synthetase ATP-binding domain-like"/>
    <property type="match status" value="1"/>
</dbReference>
<evidence type="ECO:0000256" key="4">
    <source>
        <dbReference type="ARBA" id="ARBA00022684"/>
    </source>
</evidence>
<comment type="similarity">
    <text evidence="10">Belongs to the prokaryotic GSH synthase family.</text>
</comment>
<comment type="cofactor">
    <cofactor evidence="1">
        <name>Mn(2+)</name>
        <dbReference type="ChEBI" id="CHEBI:29035"/>
    </cofactor>
</comment>
<dbReference type="Pfam" id="PF02951">
    <property type="entry name" value="GSH-S_N"/>
    <property type="match status" value="1"/>
</dbReference>
<dbReference type="GO" id="GO:0046872">
    <property type="term" value="F:metal ion binding"/>
    <property type="evidence" value="ECO:0007669"/>
    <property type="project" value="UniProtKB-KW"/>
</dbReference>
<proteinExistence type="inferred from homology"/>
<dbReference type="UniPathway" id="UPA00142">
    <property type="reaction ID" value="UER00210"/>
</dbReference>
<dbReference type="PANTHER" id="PTHR21621">
    <property type="entry name" value="RIBOSOMAL PROTEIN S6 MODIFICATION PROTEIN"/>
    <property type="match status" value="1"/>
</dbReference>
<feature type="domain" description="ATP-grasp" evidence="11">
    <location>
        <begin position="135"/>
        <end position="314"/>
    </location>
</feature>
<keyword evidence="4 10" id="KW-0317">Glutathione biosynthesis</keyword>
<dbReference type="InterPro" id="IPR016185">
    <property type="entry name" value="PreATP-grasp_dom_sf"/>
</dbReference>
<comment type="cofactor">
    <cofactor evidence="2">
        <name>Mg(2+)</name>
        <dbReference type="ChEBI" id="CHEBI:18420"/>
    </cofactor>
</comment>
<gene>
    <name evidence="10" type="primary">gshB</name>
    <name evidence="12" type="ORF">BJ958_004578</name>
</gene>
<dbReference type="Proteomes" id="UP000582231">
    <property type="component" value="Unassembled WGS sequence"/>
</dbReference>
<dbReference type="PANTHER" id="PTHR21621:SF4">
    <property type="entry name" value="GLUTATHIONE SYNTHETASE"/>
    <property type="match status" value="1"/>
</dbReference>
<organism evidence="12 13">
    <name type="scientific">Nocardioides kongjuensis</name>
    <dbReference type="NCBI Taxonomy" id="349522"/>
    <lineage>
        <taxon>Bacteria</taxon>
        <taxon>Bacillati</taxon>
        <taxon>Actinomycetota</taxon>
        <taxon>Actinomycetes</taxon>
        <taxon>Propionibacteriales</taxon>
        <taxon>Nocardioidaceae</taxon>
        <taxon>Nocardioides</taxon>
    </lineage>
</organism>
<dbReference type="EMBL" id="JACCBF010000001">
    <property type="protein sequence ID" value="NYD33032.1"/>
    <property type="molecule type" value="Genomic_DNA"/>
</dbReference>
<dbReference type="Gene3D" id="3.30.1490.20">
    <property type="entry name" value="ATP-grasp fold, A domain"/>
    <property type="match status" value="1"/>
</dbReference>
<dbReference type="InterPro" id="IPR011761">
    <property type="entry name" value="ATP-grasp"/>
</dbReference>
<keyword evidence="13" id="KW-1185">Reference proteome</keyword>
<keyword evidence="8" id="KW-0460">Magnesium</keyword>
<keyword evidence="9" id="KW-0464">Manganese</keyword>
<dbReference type="GO" id="GO:0005737">
    <property type="term" value="C:cytoplasm"/>
    <property type="evidence" value="ECO:0007669"/>
    <property type="project" value="TreeGrafter"/>
</dbReference>
<evidence type="ECO:0000313" key="13">
    <source>
        <dbReference type="Proteomes" id="UP000582231"/>
    </source>
</evidence>
<evidence type="ECO:0000256" key="8">
    <source>
        <dbReference type="ARBA" id="ARBA00022842"/>
    </source>
</evidence>
<dbReference type="InterPro" id="IPR004215">
    <property type="entry name" value="GSHS_N"/>
</dbReference>
<keyword evidence="3 10" id="KW-0436">Ligase</keyword>
<dbReference type="GO" id="GO:0005524">
    <property type="term" value="F:ATP binding"/>
    <property type="evidence" value="ECO:0007669"/>
    <property type="project" value="UniProtKB-UniRule"/>
</dbReference>
<dbReference type="HAMAP" id="MF_00162">
    <property type="entry name" value="GSH_S"/>
    <property type="match status" value="1"/>
</dbReference>
<accession>A0A852S2J6</accession>
<evidence type="ECO:0000256" key="1">
    <source>
        <dbReference type="ARBA" id="ARBA00001936"/>
    </source>
</evidence>
<dbReference type="InterPro" id="IPR006284">
    <property type="entry name" value="Glut_synth_pro"/>
</dbReference>
<comment type="pathway">
    <text evidence="10">Sulfur metabolism; glutathione biosynthesis; glutathione from L-cysteine and L-glutamate: step 2/2.</text>
</comment>
<name>A0A852S2J6_9ACTN</name>
<evidence type="ECO:0000256" key="2">
    <source>
        <dbReference type="ARBA" id="ARBA00001946"/>
    </source>
</evidence>
<keyword evidence="7 10" id="KW-0067">ATP-binding</keyword>
<dbReference type="InterPro" id="IPR004218">
    <property type="entry name" value="GSHS_ATP-bd"/>
</dbReference>
<dbReference type="Pfam" id="PF02955">
    <property type="entry name" value="GSH-S_ATP"/>
    <property type="match status" value="1"/>
</dbReference>
<dbReference type="SUPFAM" id="SSF52440">
    <property type="entry name" value="PreATP-grasp domain"/>
    <property type="match status" value="1"/>
</dbReference>
<protein>
    <recommendedName>
        <fullName evidence="10">Glutathione synthetase</fullName>
        <ecNumber evidence="10">6.3.2.3</ecNumber>
    </recommendedName>
    <alternativeName>
        <fullName evidence="10">GSH synthetase</fullName>
        <shortName evidence="10">GSH-S</shortName>
        <shortName evidence="10">GSHase</shortName>
    </alternativeName>
    <alternativeName>
        <fullName evidence="10">Glutathione synthase</fullName>
    </alternativeName>
</protein>
<dbReference type="AlphaFoldDB" id="A0A852S2J6"/>
<dbReference type="EC" id="6.3.2.3" evidence="10"/>
<evidence type="ECO:0000256" key="7">
    <source>
        <dbReference type="ARBA" id="ARBA00022840"/>
    </source>
</evidence>
<keyword evidence="5" id="KW-0479">Metal-binding</keyword>
<evidence type="ECO:0000256" key="9">
    <source>
        <dbReference type="ARBA" id="ARBA00023211"/>
    </source>
</evidence>
<dbReference type="Gene3D" id="3.40.50.20">
    <property type="match status" value="1"/>
</dbReference>
<comment type="catalytic activity">
    <reaction evidence="10">
        <text>gamma-L-glutamyl-L-cysteine + glycine + ATP = glutathione + ADP + phosphate + H(+)</text>
        <dbReference type="Rhea" id="RHEA:13557"/>
        <dbReference type="ChEBI" id="CHEBI:15378"/>
        <dbReference type="ChEBI" id="CHEBI:30616"/>
        <dbReference type="ChEBI" id="CHEBI:43474"/>
        <dbReference type="ChEBI" id="CHEBI:57305"/>
        <dbReference type="ChEBI" id="CHEBI:57925"/>
        <dbReference type="ChEBI" id="CHEBI:58173"/>
        <dbReference type="ChEBI" id="CHEBI:456216"/>
        <dbReference type="EC" id="6.3.2.3"/>
    </reaction>
</comment>
<reference evidence="12 13" key="1">
    <citation type="submission" date="2020-07" db="EMBL/GenBank/DDBJ databases">
        <title>Sequencing the genomes of 1000 actinobacteria strains.</title>
        <authorList>
            <person name="Klenk H.-P."/>
        </authorList>
    </citation>
    <scope>NUCLEOTIDE SEQUENCE [LARGE SCALE GENOMIC DNA]</scope>
    <source>
        <strain evidence="12 13">DSM 19082</strain>
    </source>
</reference>
<evidence type="ECO:0000256" key="10">
    <source>
        <dbReference type="HAMAP-Rule" id="MF_00162"/>
    </source>
</evidence>
<dbReference type="RefSeq" id="WP_179729130.1">
    <property type="nucleotide sequence ID" value="NZ_BAABEF010000001.1"/>
</dbReference>
<dbReference type="GO" id="GO:0004363">
    <property type="term" value="F:glutathione synthase activity"/>
    <property type="evidence" value="ECO:0007669"/>
    <property type="project" value="UniProtKB-UniRule"/>
</dbReference>
<sequence>MSILVVADPWAGLDPAVDATVGLVAAAQDLGIAVRVCTPEDLEVRAGRVVARAAPVTIGPRSRGGDHRWRVSSPWCHVGSPGTVDVAATAQLVLLRIDPPVDARYLHTTYLLDLVESAGTRVVNRPAGVRALHEKLVALRFPELCPPTLVSPDPEQVRRFVAEHGAVVVKPVDGFGGLDVWLLHDDAAARALAESATSGGRRHVIAQAHLGAVSRGNKRLFLVDGELIGAVLRHLEPGDFRIGPPSAPASVDAADRRIVAAVAPLLARHGIAVAGLDVIDGRLIEVNVTCPGGTSKTDALLGTDLSGATLRRLLPHVLPHVLPREEAIA</sequence>
<keyword evidence="6 10" id="KW-0547">Nucleotide-binding</keyword>
<evidence type="ECO:0000313" key="12">
    <source>
        <dbReference type="EMBL" id="NYD33032.1"/>
    </source>
</evidence>
<dbReference type="Gene3D" id="3.30.470.20">
    <property type="entry name" value="ATP-grasp fold, B domain"/>
    <property type="match status" value="1"/>
</dbReference>
<evidence type="ECO:0000256" key="6">
    <source>
        <dbReference type="ARBA" id="ARBA00022741"/>
    </source>
</evidence>
<dbReference type="InterPro" id="IPR013815">
    <property type="entry name" value="ATP_grasp_subdomain_1"/>
</dbReference>
<evidence type="ECO:0000256" key="5">
    <source>
        <dbReference type="ARBA" id="ARBA00022723"/>
    </source>
</evidence>
<evidence type="ECO:0000256" key="3">
    <source>
        <dbReference type="ARBA" id="ARBA00022598"/>
    </source>
</evidence>
<comment type="caution">
    <text evidence="12">The sequence shown here is derived from an EMBL/GenBank/DDBJ whole genome shotgun (WGS) entry which is preliminary data.</text>
</comment>
<dbReference type="PROSITE" id="PS50975">
    <property type="entry name" value="ATP_GRASP"/>
    <property type="match status" value="1"/>
</dbReference>
<evidence type="ECO:0000259" key="11">
    <source>
        <dbReference type="PROSITE" id="PS50975"/>
    </source>
</evidence>